<accession>A0A5C6FE25</accession>
<feature type="domain" description="Gfo/Idh/MocA-like oxidoreductase N-terminal" evidence="3">
    <location>
        <begin position="8"/>
        <end position="124"/>
    </location>
</feature>
<sequence length="359" mass="38383">MSSSKNYRWGVLGTGYAAREFTSGLQSLENATVTAVGSESSERASNFAKSHSIETSFGTYDEVIHSDSVDIVYVGTVAPLHRKLCLQAIEAGKPVLCEKPFAMSAAEASEIAALAKAKSVFCMEAMWSRFIPLMVDIRSRIRSGEIGEIVSVAADFGLRQTPLSNPRLFHPEQGGALRDLGVYPISLAVEYLGMPDDVRITCAFGQGGADVRAGGSLHYQTGAIATVMADISAATPTVATIIGTEGFIEIQSPMYRPTRAKITHTSIPGPATQSSKSRSGVSARVHHVASAVKRQLLKSGKSLAAGYRGNGYQYQAREVMECLDRGLTESSTMPLSQSIEILKVIDLGLLSKNKTPTDE</sequence>
<dbReference type="GO" id="GO:0033712">
    <property type="term" value="F:1,5-anhydro-D-fructose reductase (1,5-anhydro-D-mannitol-forming) activity"/>
    <property type="evidence" value="ECO:0007669"/>
    <property type="project" value="UniProtKB-EC"/>
</dbReference>
<gene>
    <name evidence="5" type="primary">afr_2</name>
    <name evidence="5" type="ORF">Poly59_07880</name>
</gene>
<name>A0A5C6FE25_9BACT</name>
<dbReference type="InterPro" id="IPR055170">
    <property type="entry name" value="GFO_IDH_MocA-like_dom"/>
</dbReference>
<dbReference type="AlphaFoldDB" id="A0A5C6FE25"/>
<dbReference type="OrthoDB" id="9783105at2"/>
<evidence type="ECO:0000259" key="4">
    <source>
        <dbReference type="Pfam" id="PF22725"/>
    </source>
</evidence>
<organism evidence="5 6">
    <name type="scientific">Rubripirellula reticaptiva</name>
    <dbReference type="NCBI Taxonomy" id="2528013"/>
    <lineage>
        <taxon>Bacteria</taxon>
        <taxon>Pseudomonadati</taxon>
        <taxon>Planctomycetota</taxon>
        <taxon>Planctomycetia</taxon>
        <taxon>Pirellulales</taxon>
        <taxon>Pirellulaceae</taxon>
        <taxon>Rubripirellula</taxon>
    </lineage>
</organism>
<dbReference type="Gene3D" id="3.40.50.720">
    <property type="entry name" value="NAD(P)-binding Rossmann-like Domain"/>
    <property type="match status" value="1"/>
</dbReference>
<dbReference type="InterPro" id="IPR000683">
    <property type="entry name" value="Gfo/Idh/MocA-like_OxRdtase_N"/>
</dbReference>
<dbReference type="SUPFAM" id="SSF55347">
    <property type="entry name" value="Glyceraldehyde-3-phosphate dehydrogenase-like, C-terminal domain"/>
    <property type="match status" value="1"/>
</dbReference>
<dbReference type="EC" id="1.1.1.292" evidence="5"/>
<dbReference type="InterPro" id="IPR036291">
    <property type="entry name" value="NAD(P)-bd_dom_sf"/>
</dbReference>
<comment type="similarity">
    <text evidence="1">Belongs to the Gfo/Idh/MocA family.</text>
</comment>
<dbReference type="SUPFAM" id="SSF51735">
    <property type="entry name" value="NAD(P)-binding Rossmann-fold domains"/>
    <property type="match status" value="1"/>
</dbReference>
<dbReference type="Pfam" id="PF01408">
    <property type="entry name" value="GFO_IDH_MocA"/>
    <property type="match status" value="1"/>
</dbReference>
<dbReference type="Pfam" id="PF22725">
    <property type="entry name" value="GFO_IDH_MocA_C3"/>
    <property type="match status" value="1"/>
</dbReference>
<protein>
    <submittedName>
        <fullName evidence="5">1,5-anhydro-D-fructose reductase</fullName>
        <ecNumber evidence="5">1.1.1.292</ecNumber>
    </submittedName>
</protein>
<evidence type="ECO:0000259" key="3">
    <source>
        <dbReference type="Pfam" id="PF01408"/>
    </source>
</evidence>
<dbReference type="RefSeq" id="WP_146532695.1">
    <property type="nucleotide sequence ID" value="NZ_SJPX01000001.1"/>
</dbReference>
<keyword evidence="2 5" id="KW-0560">Oxidoreductase</keyword>
<evidence type="ECO:0000256" key="1">
    <source>
        <dbReference type="ARBA" id="ARBA00010928"/>
    </source>
</evidence>
<proteinExistence type="inferred from homology"/>
<dbReference type="InterPro" id="IPR050984">
    <property type="entry name" value="Gfo/Idh/MocA_domain"/>
</dbReference>
<dbReference type="PANTHER" id="PTHR22604:SF105">
    <property type="entry name" value="TRANS-1,2-DIHYDROBENZENE-1,2-DIOL DEHYDROGENASE"/>
    <property type="match status" value="1"/>
</dbReference>
<keyword evidence="6" id="KW-1185">Reference proteome</keyword>
<dbReference type="Gene3D" id="3.30.360.10">
    <property type="entry name" value="Dihydrodipicolinate Reductase, domain 2"/>
    <property type="match status" value="1"/>
</dbReference>
<dbReference type="GO" id="GO:0000166">
    <property type="term" value="F:nucleotide binding"/>
    <property type="evidence" value="ECO:0007669"/>
    <property type="project" value="InterPro"/>
</dbReference>
<reference evidence="5 6" key="1">
    <citation type="submission" date="2019-02" db="EMBL/GenBank/DDBJ databases">
        <title>Deep-cultivation of Planctomycetes and their phenomic and genomic characterization uncovers novel biology.</title>
        <authorList>
            <person name="Wiegand S."/>
            <person name="Jogler M."/>
            <person name="Boedeker C."/>
            <person name="Pinto D."/>
            <person name="Vollmers J."/>
            <person name="Rivas-Marin E."/>
            <person name="Kohn T."/>
            <person name="Peeters S.H."/>
            <person name="Heuer A."/>
            <person name="Rast P."/>
            <person name="Oberbeckmann S."/>
            <person name="Bunk B."/>
            <person name="Jeske O."/>
            <person name="Meyerdierks A."/>
            <person name="Storesund J.E."/>
            <person name="Kallscheuer N."/>
            <person name="Luecker S."/>
            <person name="Lage O.M."/>
            <person name="Pohl T."/>
            <person name="Merkel B.J."/>
            <person name="Hornburger P."/>
            <person name="Mueller R.-W."/>
            <person name="Bruemmer F."/>
            <person name="Labrenz M."/>
            <person name="Spormann A.M."/>
            <person name="Op Den Camp H."/>
            <person name="Overmann J."/>
            <person name="Amann R."/>
            <person name="Jetten M.S.M."/>
            <person name="Mascher T."/>
            <person name="Medema M.H."/>
            <person name="Devos D.P."/>
            <person name="Kaster A.-K."/>
            <person name="Ovreas L."/>
            <person name="Rohde M."/>
            <person name="Galperin M.Y."/>
            <person name="Jogler C."/>
        </authorList>
    </citation>
    <scope>NUCLEOTIDE SEQUENCE [LARGE SCALE GENOMIC DNA]</scope>
    <source>
        <strain evidence="5 6">Poly59</strain>
    </source>
</reference>
<comment type="caution">
    <text evidence="5">The sequence shown here is derived from an EMBL/GenBank/DDBJ whole genome shotgun (WGS) entry which is preliminary data.</text>
</comment>
<evidence type="ECO:0000256" key="2">
    <source>
        <dbReference type="ARBA" id="ARBA00023002"/>
    </source>
</evidence>
<dbReference type="Proteomes" id="UP000317977">
    <property type="component" value="Unassembled WGS sequence"/>
</dbReference>
<evidence type="ECO:0000313" key="6">
    <source>
        <dbReference type="Proteomes" id="UP000317977"/>
    </source>
</evidence>
<evidence type="ECO:0000313" key="5">
    <source>
        <dbReference type="EMBL" id="TWU57879.1"/>
    </source>
</evidence>
<dbReference type="PANTHER" id="PTHR22604">
    <property type="entry name" value="OXIDOREDUCTASES"/>
    <property type="match status" value="1"/>
</dbReference>
<feature type="domain" description="GFO/IDH/MocA-like oxidoreductase" evidence="4">
    <location>
        <begin position="136"/>
        <end position="249"/>
    </location>
</feature>
<dbReference type="EMBL" id="SJPX01000001">
    <property type="protein sequence ID" value="TWU57879.1"/>
    <property type="molecule type" value="Genomic_DNA"/>
</dbReference>